<dbReference type="Pfam" id="PF01757">
    <property type="entry name" value="Acyl_transf_3"/>
    <property type="match status" value="1"/>
</dbReference>
<feature type="domain" description="Acyltransferase 3" evidence="2">
    <location>
        <begin position="16"/>
        <end position="314"/>
    </location>
</feature>
<dbReference type="PANTHER" id="PTHR23028:SF53">
    <property type="entry name" value="ACYL_TRANSF_3 DOMAIN-CONTAINING PROTEIN"/>
    <property type="match status" value="1"/>
</dbReference>
<feature type="transmembrane region" description="Helical" evidence="1">
    <location>
        <begin position="294"/>
        <end position="320"/>
    </location>
</feature>
<keyword evidence="4" id="KW-1185">Reference proteome</keyword>
<evidence type="ECO:0000313" key="4">
    <source>
        <dbReference type="Proteomes" id="UP001172645"/>
    </source>
</evidence>
<proteinExistence type="predicted"/>
<dbReference type="InterPro" id="IPR050879">
    <property type="entry name" value="Acyltransferase_3"/>
</dbReference>
<feature type="transmembrane region" description="Helical" evidence="1">
    <location>
        <begin position="158"/>
        <end position="177"/>
    </location>
</feature>
<dbReference type="PANTHER" id="PTHR23028">
    <property type="entry name" value="ACETYLTRANSFERASE"/>
    <property type="match status" value="1"/>
</dbReference>
<name>A0ABT7JS95_9HYPH</name>
<feature type="transmembrane region" description="Helical" evidence="1">
    <location>
        <begin position="77"/>
        <end position="97"/>
    </location>
</feature>
<feature type="transmembrane region" description="Helical" evidence="1">
    <location>
        <begin position="12"/>
        <end position="34"/>
    </location>
</feature>
<feature type="transmembrane region" description="Helical" evidence="1">
    <location>
        <begin position="46"/>
        <end position="65"/>
    </location>
</feature>
<protein>
    <submittedName>
        <fullName evidence="3">Acyltransferase</fullName>
        <ecNumber evidence="3">2.3.-.-</ecNumber>
    </submittedName>
</protein>
<keyword evidence="1" id="KW-0472">Membrane</keyword>
<keyword evidence="3" id="KW-0808">Transferase</keyword>
<dbReference type="EC" id="2.3.-.-" evidence="3"/>
<dbReference type="EMBL" id="JARFYM010000005">
    <property type="protein sequence ID" value="MDL2399224.1"/>
    <property type="molecule type" value="Genomic_DNA"/>
</dbReference>
<dbReference type="InterPro" id="IPR002656">
    <property type="entry name" value="Acyl_transf_3_dom"/>
</dbReference>
<evidence type="ECO:0000259" key="2">
    <source>
        <dbReference type="Pfam" id="PF01757"/>
    </source>
</evidence>
<accession>A0ABT7JS95</accession>
<organism evidence="3 4">
    <name type="scientific">Rhizobium mayense</name>
    <dbReference type="NCBI Taxonomy" id="1312184"/>
    <lineage>
        <taxon>Bacteria</taxon>
        <taxon>Pseudomonadati</taxon>
        <taxon>Pseudomonadota</taxon>
        <taxon>Alphaproteobacteria</taxon>
        <taxon>Hyphomicrobiales</taxon>
        <taxon>Rhizobiaceae</taxon>
        <taxon>Rhizobium/Agrobacterium group</taxon>
        <taxon>Rhizobium</taxon>
    </lineage>
</organism>
<feature type="transmembrane region" description="Helical" evidence="1">
    <location>
        <begin position="272"/>
        <end position="288"/>
    </location>
</feature>
<feature type="transmembrane region" description="Helical" evidence="1">
    <location>
        <begin position="219"/>
        <end position="236"/>
    </location>
</feature>
<comment type="caution">
    <text evidence="3">The sequence shown here is derived from an EMBL/GenBank/DDBJ whole genome shotgun (WGS) entry which is preliminary data.</text>
</comment>
<dbReference type="RefSeq" id="WP_285868153.1">
    <property type="nucleotide sequence ID" value="NZ_JARFYM010000005.1"/>
</dbReference>
<keyword evidence="1" id="KW-0812">Transmembrane</keyword>
<reference evidence="3" key="1">
    <citation type="submission" date="2023-06" db="EMBL/GenBank/DDBJ databases">
        <title>Phylogenetic Diversity of Rhizobium strains.</title>
        <authorList>
            <person name="Moura F.T."/>
            <person name="Helene L.C.F."/>
            <person name="Hungria M."/>
        </authorList>
    </citation>
    <scope>NUCLEOTIDE SEQUENCE</scope>
    <source>
        <strain evidence="3">CCGE526</strain>
    </source>
</reference>
<keyword evidence="3" id="KW-0012">Acyltransferase</keyword>
<dbReference type="Proteomes" id="UP001172645">
    <property type="component" value="Unassembled WGS sequence"/>
</dbReference>
<gene>
    <name evidence="3" type="ORF">PY649_09990</name>
</gene>
<keyword evidence="1" id="KW-1133">Transmembrane helix</keyword>
<evidence type="ECO:0000256" key="1">
    <source>
        <dbReference type="SAM" id="Phobius"/>
    </source>
</evidence>
<feature type="transmembrane region" description="Helical" evidence="1">
    <location>
        <begin position="189"/>
        <end position="210"/>
    </location>
</feature>
<evidence type="ECO:0000313" key="3">
    <source>
        <dbReference type="EMBL" id="MDL2399224.1"/>
    </source>
</evidence>
<sequence length="343" mass="38312">MPPSIAREPDRTHYVLALDGWRGLAVIVVLMGHFGADQYLPGFSSFGVDLFFVLSGRLMAEILFVRQMRLPMFFARRFARVYPTLFVFVLITGLAFHGTVGEYGLKLAAFALTFTLNYAFVYGLPFSLLDHIWSLCVEEHSYILLGLIAFATRSRSKFITSGLILAAGLIALINGVIRLDMSEGDTRLVMWRTDVAMAGIFISAALFIFLRPWVHRESWTWIAPCALASAILARMFGLDAAAFFGAKTILLAVAVIGIEYSAPWFRRNFEGNVLRFFGLCSFSIYLWQEPLYKLMGLGVVPPVFLLILGIACGVASYYLIERPMRARLNAIFSRQVVGQTQPG</sequence>
<dbReference type="GO" id="GO:0016746">
    <property type="term" value="F:acyltransferase activity"/>
    <property type="evidence" value="ECO:0007669"/>
    <property type="project" value="UniProtKB-KW"/>
</dbReference>
<feature type="transmembrane region" description="Helical" evidence="1">
    <location>
        <begin position="242"/>
        <end position="260"/>
    </location>
</feature>